<accession>B7GIH5</accession>
<name>B7GIH5_ANOFW</name>
<dbReference type="SUPFAM" id="SSF50129">
    <property type="entry name" value="GroES-like"/>
    <property type="match status" value="1"/>
</dbReference>
<dbReference type="InterPro" id="IPR013154">
    <property type="entry name" value="ADH-like_N"/>
</dbReference>
<evidence type="ECO:0000256" key="8">
    <source>
        <dbReference type="ARBA" id="ARBA00023027"/>
    </source>
</evidence>
<dbReference type="Pfam" id="PF00107">
    <property type="entry name" value="ADH_zinc_N"/>
    <property type="match status" value="1"/>
</dbReference>
<keyword evidence="7" id="KW-0560">Oxidoreductase</keyword>
<feature type="domain" description="Enoyl reductase (ER)" evidence="12">
    <location>
        <begin position="24"/>
        <end position="350"/>
    </location>
</feature>
<comment type="cofactor">
    <cofactor evidence="1 11">
        <name>Zn(2+)</name>
        <dbReference type="ChEBI" id="CHEBI:29105"/>
    </cofactor>
</comment>
<dbReference type="GO" id="GO:0008270">
    <property type="term" value="F:zinc ion binding"/>
    <property type="evidence" value="ECO:0007669"/>
    <property type="project" value="InterPro"/>
</dbReference>
<evidence type="ECO:0000256" key="5">
    <source>
        <dbReference type="ARBA" id="ARBA00022723"/>
    </source>
</evidence>
<evidence type="ECO:0000256" key="6">
    <source>
        <dbReference type="ARBA" id="ARBA00022833"/>
    </source>
</evidence>
<keyword evidence="8" id="KW-0520">NAD</keyword>
<dbReference type="FunFam" id="3.90.180.10:FF:000002">
    <property type="entry name" value="Alcohol dehydrogenase AdhP"/>
    <property type="match status" value="1"/>
</dbReference>
<organism evidence="13 14">
    <name type="scientific">Anoxybacillus flavithermus (strain DSM 21510 / WK1)</name>
    <dbReference type="NCBI Taxonomy" id="491915"/>
    <lineage>
        <taxon>Bacteria</taxon>
        <taxon>Bacillati</taxon>
        <taxon>Bacillota</taxon>
        <taxon>Bacilli</taxon>
        <taxon>Bacillales</taxon>
        <taxon>Anoxybacillaceae</taxon>
        <taxon>Anoxybacillus</taxon>
    </lineage>
</organism>
<dbReference type="InterPro" id="IPR036291">
    <property type="entry name" value="NAD(P)-bd_dom_sf"/>
</dbReference>
<dbReference type="KEGG" id="afl:Aflv_0338"/>
<comment type="catalytic activity">
    <reaction evidence="9">
        <text>a secondary alcohol + NAD(+) = a ketone + NADH + H(+)</text>
        <dbReference type="Rhea" id="RHEA:10740"/>
        <dbReference type="ChEBI" id="CHEBI:15378"/>
        <dbReference type="ChEBI" id="CHEBI:17087"/>
        <dbReference type="ChEBI" id="CHEBI:35681"/>
        <dbReference type="ChEBI" id="CHEBI:57540"/>
        <dbReference type="ChEBI" id="CHEBI:57945"/>
        <dbReference type="EC" id="1.1.1.1"/>
    </reaction>
</comment>
<reference evidence="13 14" key="1">
    <citation type="journal article" date="2008" name="Genome Biol.">
        <title>Encapsulated in silica: genome, proteome and physiology of the thermophilic bacterium Anoxybacillus flavithermus WK1.</title>
        <authorList>
            <person name="Saw J.H."/>
            <person name="Mountain B.W."/>
            <person name="Feng L."/>
            <person name="Omelchenko M.V."/>
            <person name="Hou S."/>
            <person name="Saito J.A."/>
            <person name="Stott M.B."/>
            <person name="Li D."/>
            <person name="Zhao G."/>
            <person name="Wu J."/>
            <person name="Galperin M.Y."/>
            <person name="Koonin E.V."/>
            <person name="Makarova K.S."/>
            <person name="Wolf Y.I."/>
            <person name="Rigden D.J."/>
            <person name="Dunfield P.F."/>
            <person name="Wang L."/>
            <person name="Alam M."/>
        </authorList>
    </citation>
    <scope>NUCLEOTIDE SEQUENCE [LARGE SCALE GENOMIC DNA]</scope>
    <source>
        <strain evidence="14">DSM 21510 / WK1</strain>
    </source>
</reference>
<dbReference type="GO" id="GO:0004022">
    <property type="term" value="F:alcohol dehydrogenase (NAD+) activity"/>
    <property type="evidence" value="ECO:0007669"/>
    <property type="project" value="UniProtKB-EC"/>
</dbReference>
<dbReference type="InterPro" id="IPR020843">
    <property type="entry name" value="ER"/>
</dbReference>
<evidence type="ECO:0000256" key="2">
    <source>
        <dbReference type="ARBA" id="ARBA00008072"/>
    </source>
</evidence>
<dbReference type="EC" id="1.1.1.1" evidence="3"/>
<evidence type="ECO:0000256" key="1">
    <source>
        <dbReference type="ARBA" id="ARBA00001947"/>
    </source>
</evidence>
<dbReference type="PANTHER" id="PTHR42940">
    <property type="entry name" value="ALCOHOL DEHYDROGENASE 1-RELATED"/>
    <property type="match status" value="1"/>
</dbReference>
<evidence type="ECO:0000256" key="7">
    <source>
        <dbReference type="ARBA" id="ARBA00023002"/>
    </source>
</evidence>
<dbReference type="CDD" id="cd08297">
    <property type="entry name" value="CAD3"/>
    <property type="match status" value="1"/>
</dbReference>
<keyword evidence="5 11" id="KW-0479">Metal-binding</keyword>
<comment type="similarity">
    <text evidence="2 11">Belongs to the zinc-containing alcohol dehydrogenase family.</text>
</comment>
<comment type="catalytic activity">
    <reaction evidence="10">
        <text>a primary alcohol + NAD(+) = an aldehyde + NADH + H(+)</text>
        <dbReference type="Rhea" id="RHEA:10736"/>
        <dbReference type="ChEBI" id="CHEBI:15378"/>
        <dbReference type="ChEBI" id="CHEBI:15734"/>
        <dbReference type="ChEBI" id="CHEBI:17478"/>
        <dbReference type="ChEBI" id="CHEBI:57540"/>
        <dbReference type="ChEBI" id="CHEBI:57945"/>
        <dbReference type="EC" id="1.1.1.1"/>
    </reaction>
</comment>
<dbReference type="SMART" id="SM00829">
    <property type="entry name" value="PKS_ER"/>
    <property type="match status" value="1"/>
</dbReference>
<dbReference type="eggNOG" id="COG1064">
    <property type="taxonomic scope" value="Bacteria"/>
</dbReference>
<dbReference type="HOGENOM" id="CLU_026673_20_1_9"/>
<evidence type="ECO:0000259" key="12">
    <source>
        <dbReference type="SMART" id="SM00829"/>
    </source>
</evidence>
<dbReference type="InterPro" id="IPR002328">
    <property type="entry name" value="ADH_Zn_CS"/>
</dbReference>
<proteinExistence type="inferred from homology"/>
<dbReference type="InterPro" id="IPR013149">
    <property type="entry name" value="ADH-like_C"/>
</dbReference>
<gene>
    <name evidence="13" type="primary">adhA</name>
    <name evidence="13" type="ordered locus">Aflv_0338</name>
</gene>
<dbReference type="Gene3D" id="3.40.50.720">
    <property type="entry name" value="NAD(P)-binding Rossmann-like Domain"/>
    <property type="match status" value="1"/>
</dbReference>
<dbReference type="EMBL" id="CP000922">
    <property type="protein sequence ID" value="ACJ32722.1"/>
    <property type="molecule type" value="Genomic_DNA"/>
</dbReference>
<evidence type="ECO:0000313" key="13">
    <source>
        <dbReference type="EMBL" id="ACJ32722.1"/>
    </source>
</evidence>
<sequence length="353" mass="38162">MHRRKNPFLLQRRKIVMKAAVVEQFKEPLQIKDVEKPTISYGEVLVRIKACGVCHTDLHAAHGDWPVKPKLPLIPGHEGVGVIEEVGPGVTHLKVGDRVGIPWLYSACGHCDYCLSGQETLCEHQQNAGYSVDGGYAEYCRAAADYVVKIPDNLSFQEAAPIFCAGVTTYKALKVTGAKPGEWVAIYGIGGLGHVAVQYAKAMGLNVVAVDLGDEKLELAKQLGADLIVNPKHEDAAQWMKEKVGGVHAAVVTAVSKTAFESAYKAIRRGGACVLVGLPPEEMPVPIFDTVLNGVKIIGSIVGTRKDLQEALQFAAEGKVKTIVEVQPLENINDVFDRMLKGQINGRVVLKVD</sequence>
<dbReference type="Gene3D" id="3.90.180.10">
    <property type="entry name" value="Medium-chain alcohol dehydrogenases, catalytic domain"/>
    <property type="match status" value="1"/>
</dbReference>
<evidence type="ECO:0000256" key="9">
    <source>
        <dbReference type="ARBA" id="ARBA00049164"/>
    </source>
</evidence>
<protein>
    <recommendedName>
        <fullName evidence="4">Alcohol dehydrogenase</fullName>
        <ecNumber evidence="3">1.1.1.1</ecNumber>
    </recommendedName>
</protein>
<dbReference type="AlphaFoldDB" id="B7GIH5"/>
<evidence type="ECO:0000256" key="10">
    <source>
        <dbReference type="ARBA" id="ARBA00049243"/>
    </source>
</evidence>
<dbReference type="Proteomes" id="UP000000742">
    <property type="component" value="Chromosome"/>
</dbReference>
<evidence type="ECO:0000313" key="14">
    <source>
        <dbReference type="Proteomes" id="UP000000742"/>
    </source>
</evidence>
<dbReference type="Pfam" id="PF08240">
    <property type="entry name" value="ADH_N"/>
    <property type="match status" value="1"/>
</dbReference>
<dbReference type="InterPro" id="IPR011032">
    <property type="entry name" value="GroES-like_sf"/>
</dbReference>
<dbReference type="PROSITE" id="PS00059">
    <property type="entry name" value="ADH_ZINC"/>
    <property type="match status" value="1"/>
</dbReference>
<dbReference type="NCBIfam" id="NF006940">
    <property type="entry name" value="PRK09422.1"/>
    <property type="match status" value="1"/>
</dbReference>
<evidence type="ECO:0000256" key="4">
    <source>
        <dbReference type="ARBA" id="ARBA00016352"/>
    </source>
</evidence>
<dbReference type="FunFam" id="3.40.50.720:FF:000039">
    <property type="entry name" value="Alcohol dehydrogenase AdhP"/>
    <property type="match status" value="1"/>
</dbReference>
<dbReference type="STRING" id="491915.Aflv_0338"/>
<evidence type="ECO:0000256" key="3">
    <source>
        <dbReference type="ARBA" id="ARBA00013190"/>
    </source>
</evidence>
<keyword evidence="6 11" id="KW-0862">Zinc</keyword>
<evidence type="ECO:0000256" key="11">
    <source>
        <dbReference type="RuleBase" id="RU361277"/>
    </source>
</evidence>
<dbReference type="SUPFAM" id="SSF51735">
    <property type="entry name" value="NAD(P)-binding Rossmann-fold domains"/>
    <property type="match status" value="1"/>
</dbReference>
<dbReference type="PANTHER" id="PTHR42940:SF8">
    <property type="entry name" value="VACUOLAR PROTEIN SORTING-ASSOCIATED PROTEIN 11"/>
    <property type="match status" value="1"/>
</dbReference>